<name>A0ACC2BBH4_DIPCM</name>
<proteinExistence type="predicted"/>
<organism evidence="1 2">
    <name type="scientific">Diphasiastrum complanatum</name>
    <name type="common">Issler's clubmoss</name>
    <name type="synonym">Lycopodium complanatum</name>
    <dbReference type="NCBI Taxonomy" id="34168"/>
    <lineage>
        <taxon>Eukaryota</taxon>
        <taxon>Viridiplantae</taxon>
        <taxon>Streptophyta</taxon>
        <taxon>Embryophyta</taxon>
        <taxon>Tracheophyta</taxon>
        <taxon>Lycopodiopsida</taxon>
        <taxon>Lycopodiales</taxon>
        <taxon>Lycopodiaceae</taxon>
        <taxon>Lycopodioideae</taxon>
        <taxon>Diphasiastrum</taxon>
    </lineage>
</organism>
<comment type="caution">
    <text evidence="1">The sequence shown here is derived from an EMBL/GenBank/DDBJ whole genome shotgun (WGS) entry which is preliminary data.</text>
</comment>
<accession>A0ACC2BBH4</accession>
<evidence type="ECO:0000313" key="1">
    <source>
        <dbReference type="EMBL" id="KAJ7527093.1"/>
    </source>
</evidence>
<gene>
    <name evidence="1" type="ORF">O6H91_16G036300</name>
</gene>
<evidence type="ECO:0000313" key="2">
    <source>
        <dbReference type="Proteomes" id="UP001162992"/>
    </source>
</evidence>
<sequence length="141" mass="16759">MVQSHSTLLRFTPYKSSLLPKIPMRFNVSSSNNPLTYMHTTSLRMLQHFIPLRVKALTIYGLLSLECQTNTQYSPILHVSNFDRNFVVEIDAYYVGFKISRLFQNQPFQDQKNQRFEWFKSEVFGKKQKVMSYFLMPNFEK</sequence>
<protein>
    <submittedName>
        <fullName evidence="1">Uncharacterized protein</fullName>
    </submittedName>
</protein>
<reference evidence="2" key="1">
    <citation type="journal article" date="2024" name="Proc. Natl. Acad. Sci. U.S.A.">
        <title>Extraordinary preservation of gene collinearity over three hundred million years revealed in homosporous lycophytes.</title>
        <authorList>
            <person name="Li C."/>
            <person name="Wickell D."/>
            <person name="Kuo L.Y."/>
            <person name="Chen X."/>
            <person name="Nie B."/>
            <person name="Liao X."/>
            <person name="Peng D."/>
            <person name="Ji J."/>
            <person name="Jenkins J."/>
            <person name="Williams M."/>
            <person name="Shu S."/>
            <person name="Plott C."/>
            <person name="Barry K."/>
            <person name="Rajasekar S."/>
            <person name="Grimwood J."/>
            <person name="Han X."/>
            <person name="Sun S."/>
            <person name="Hou Z."/>
            <person name="He W."/>
            <person name="Dai G."/>
            <person name="Sun C."/>
            <person name="Schmutz J."/>
            <person name="Leebens-Mack J.H."/>
            <person name="Li F.W."/>
            <person name="Wang L."/>
        </authorList>
    </citation>
    <scope>NUCLEOTIDE SEQUENCE [LARGE SCALE GENOMIC DNA]</scope>
    <source>
        <strain evidence="2">cv. PW_Plant_1</strain>
    </source>
</reference>
<dbReference type="Proteomes" id="UP001162992">
    <property type="component" value="Chromosome 16"/>
</dbReference>
<keyword evidence="2" id="KW-1185">Reference proteome</keyword>
<dbReference type="EMBL" id="CM055107">
    <property type="protein sequence ID" value="KAJ7527093.1"/>
    <property type="molecule type" value="Genomic_DNA"/>
</dbReference>